<proteinExistence type="predicted"/>
<accession>A0A0A9HFL8</accession>
<organism evidence="1">
    <name type="scientific">Arundo donax</name>
    <name type="common">Giant reed</name>
    <name type="synonym">Donax arundinaceus</name>
    <dbReference type="NCBI Taxonomy" id="35708"/>
    <lineage>
        <taxon>Eukaryota</taxon>
        <taxon>Viridiplantae</taxon>
        <taxon>Streptophyta</taxon>
        <taxon>Embryophyta</taxon>
        <taxon>Tracheophyta</taxon>
        <taxon>Spermatophyta</taxon>
        <taxon>Magnoliopsida</taxon>
        <taxon>Liliopsida</taxon>
        <taxon>Poales</taxon>
        <taxon>Poaceae</taxon>
        <taxon>PACMAD clade</taxon>
        <taxon>Arundinoideae</taxon>
        <taxon>Arundineae</taxon>
        <taxon>Arundo</taxon>
    </lineage>
</organism>
<reference evidence="1" key="1">
    <citation type="submission" date="2014-09" db="EMBL/GenBank/DDBJ databases">
        <authorList>
            <person name="Magalhaes I.L.F."/>
            <person name="Oliveira U."/>
            <person name="Santos F.R."/>
            <person name="Vidigal T.H.D.A."/>
            <person name="Brescovit A.D."/>
            <person name="Santos A.J."/>
        </authorList>
    </citation>
    <scope>NUCLEOTIDE SEQUENCE</scope>
    <source>
        <tissue evidence="1">Shoot tissue taken approximately 20 cm above the soil surface</tissue>
    </source>
</reference>
<reference evidence="1" key="2">
    <citation type="journal article" date="2015" name="Data Brief">
        <title>Shoot transcriptome of the giant reed, Arundo donax.</title>
        <authorList>
            <person name="Barrero R.A."/>
            <person name="Guerrero F.D."/>
            <person name="Moolhuijzen P."/>
            <person name="Goolsby J.A."/>
            <person name="Tidwell J."/>
            <person name="Bellgard S.E."/>
            <person name="Bellgard M.I."/>
        </authorList>
    </citation>
    <scope>NUCLEOTIDE SEQUENCE</scope>
    <source>
        <tissue evidence="1">Shoot tissue taken approximately 20 cm above the soil surface</tissue>
    </source>
</reference>
<dbReference type="AlphaFoldDB" id="A0A0A9HFL8"/>
<sequence length="26" mass="3097">MVLTNHTYLHVMFQSITAICYAFDNY</sequence>
<protein>
    <submittedName>
        <fullName evidence="1">Uncharacterized protein</fullName>
    </submittedName>
</protein>
<evidence type="ECO:0000313" key="1">
    <source>
        <dbReference type="EMBL" id="JAE35985.1"/>
    </source>
</evidence>
<name>A0A0A9HFL8_ARUDO</name>
<dbReference type="EMBL" id="GBRH01161911">
    <property type="protein sequence ID" value="JAE35985.1"/>
    <property type="molecule type" value="Transcribed_RNA"/>
</dbReference>